<reference evidence="2" key="1">
    <citation type="journal article" name="BMC Genomics">
        <title>Long-read sequencing and de novo genome assembly of marine medaka (Oryzias melastigma).</title>
        <authorList>
            <person name="Liang P."/>
            <person name="Saqib H.S.A."/>
            <person name="Ni X."/>
            <person name="Shen Y."/>
        </authorList>
    </citation>
    <scope>NUCLEOTIDE SEQUENCE</scope>
    <source>
        <strain evidence="2">Bigg-433</strain>
    </source>
</reference>
<proteinExistence type="predicted"/>
<feature type="region of interest" description="Disordered" evidence="1">
    <location>
        <begin position="1"/>
        <end position="121"/>
    </location>
</feature>
<organism evidence="2 3">
    <name type="scientific">Oryzias melastigma</name>
    <name type="common">Marine medaka</name>
    <dbReference type="NCBI Taxonomy" id="30732"/>
    <lineage>
        <taxon>Eukaryota</taxon>
        <taxon>Metazoa</taxon>
        <taxon>Chordata</taxon>
        <taxon>Craniata</taxon>
        <taxon>Vertebrata</taxon>
        <taxon>Euteleostomi</taxon>
        <taxon>Actinopterygii</taxon>
        <taxon>Neopterygii</taxon>
        <taxon>Teleostei</taxon>
        <taxon>Neoteleostei</taxon>
        <taxon>Acanthomorphata</taxon>
        <taxon>Ovalentaria</taxon>
        <taxon>Atherinomorphae</taxon>
        <taxon>Beloniformes</taxon>
        <taxon>Adrianichthyidae</taxon>
        <taxon>Oryziinae</taxon>
        <taxon>Oryzias</taxon>
    </lineage>
</organism>
<name>A0A834BSJ8_ORYME</name>
<feature type="compositionally biased region" description="Low complexity" evidence="1">
    <location>
        <begin position="63"/>
        <end position="107"/>
    </location>
</feature>
<evidence type="ECO:0000313" key="3">
    <source>
        <dbReference type="Proteomes" id="UP000646548"/>
    </source>
</evidence>
<feature type="compositionally biased region" description="Low complexity" evidence="1">
    <location>
        <begin position="11"/>
        <end position="21"/>
    </location>
</feature>
<gene>
    <name evidence="2" type="ORF">FQA47_019753</name>
</gene>
<dbReference type="AlphaFoldDB" id="A0A834BSJ8"/>
<comment type="caution">
    <text evidence="2">The sequence shown here is derived from an EMBL/GenBank/DDBJ whole genome shotgun (WGS) entry which is preliminary data.</text>
</comment>
<evidence type="ECO:0000313" key="2">
    <source>
        <dbReference type="EMBL" id="KAF6716554.1"/>
    </source>
</evidence>
<protein>
    <submittedName>
        <fullName evidence="2">Uncharacterized protein</fullName>
    </submittedName>
</protein>
<feature type="compositionally biased region" description="Basic and acidic residues" evidence="1">
    <location>
        <begin position="1"/>
        <end position="10"/>
    </location>
</feature>
<sequence length="155" mass="15940">MKRGTRDEAAVTHSCAAAASARDVREISGMGEGGDVTAGSSPLKVVGARGAQTRRRTQPASTPRAQALLSSPAPAAPPGWSRRASPAARGSEPARLPAPSAPGRGVLPAPPPAAVRPVTPNRTLLRQQAEARDDPPVLTGLRRVQNCDVHGEVLT</sequence>
<dbReference type="EMBL" id="WKFB01000955">
    <property type="protein sequence ID" value="KAF6716554.1"/>
    <property type="molecule type" value="Genomic_DNA"/>
</dbReference>
<evidence type="ECO:0000256" key="1">
    <source>
        <dbReference type="SAM" id="MobiDB-lite"/>
    </source>
</evidence>
<dbReference type="Proteomes" id="UP000646548">
    <property type="component" value="Unassembled WGS sequence"/>
</dbReference>
<accession>A0A834BSJ8</accession>